<dbReference type="NCBIfam" id="NF000950">
    <property type="entry name" value="PRK00095.1-3"/>
    <property type="match status" value="1"/>
</dbReference>
<keyword evidence="8" id="KW-0540">Nuclease</keyword>
<dbReference type="InterPro" id="IPR014762">
    <property type="entry name" value="DNA_mismatch_repair_CS"/>
</dbReference>
<dbReference type="InterPro" id="IPR042120">
    <property type="entry name" value="MutL_C_dimsub"/>
</dbReference>
<dbReference type="NCBIfam" id="TIGR00585">
    <property type="entry name" value="mutl"/>
    <property type="match status" value="1"/>
</dbReference>
<dbReference type="InterPro" id="IPR013507">
    <property type="entry name" value="DNA_mismatch_S5_2-like"/>
</dbReference>
<sequence length="665" mass="74781">MANIQVMDTQLANLIAAGEVVERPASVVKELVENAIDAGSTRIEVHLEEGGLTSIRVVDNGCGMVEADCRLAFERHATSKLKRERDLSHIRTLGFRGEALPSIAAVSRTEIKSTARGEQGGTRIRISGGTEEVCEPVAFPRGTEVVISDLFYNTPARLKYMKTIHTEVGHVSDVMNRLALSHPNIAFLLTHNQKQLLRTSGDGQLLHVIAAVYGMNLARSMVQIEAESLDFRLSGYLAKPEITRASRSYISTLINGRYIRSMGLTNAILRGYHTLLPINRYPIAVLSLEMEPTLVDVNVHPAKLEVRFSKDQELYAFVEREVKQVWSGQRLIPEPGRNSSAGPRPKNNEYQASMDWTLFVPDKEEKRLVSAPDPEWRTERAEGQKEDSVGATETGNRWELPDFSASSLEQEEKEAEASLYHTEPGSDYVAEHQETASTMDEPATAPQVSSSVEHEEQDPAGYERKEEARNLRVPEMYALGQLHGTYILAQNQDGMFMIDQHAAQERIFYEYFLNKLHEEAIESQELLIPITLELTAAEAAAVDEGREWFERVGVHMEPFGTNSYIIRSHPRWLPRGEEEGILREMVDMVLTSKKGIDVVKLREAAAITMSCKAAIKANRYLNHAEIEALIERLRRTSSPFTCPHGRPIIIHFSTYDIEKMFKRVM</sequence>
<dbReference type="InterPro" id="IPR037198">
    <property type="entry name" value="MutL_C_sf"/>
</dbReference>
<feature type="region of interest" description="Disordered" evidence="5">
    <location>
        <begin position="367"/>
        <end position="467"/>
    </location>
</feature>
<keyword evidence="8" id="KW-0255">Endonuclease</keyword>
<comment type="caution">
    <text evidence="8">The sequence shown here is derived from an EMBL/GenBank/DDBJ whole genome shotgun (WGS) entry which is preliminary data.</text>
</comment>
<dbReference type="Gene3D" id="3.30.1370.100">
    <property type="entry name" value="MutL, C-terminal domain, regulatory subdomain"/>
    <property type="match status" value="1"/>
</dbReference>
<name>A0A848CTV2_ANEAE</name>
<evidence type="ECO:0000313" key="9">
    <source>
        <dbReference type="Proteomes" id="UP000561326"/>
    </source>
</evidence>
<evidence type="ECO:0000259" key="7">
    <source>
        <dbReference type="SMART" id="SM01340"/>
    </source>
</evidence>
<dbReference type="SMART" id="SM00853">
    <property type="entry name" value="MutL_C"/>
    <property type="match status" value="1"/>
</dbReference>
<feature type="compositionally biased region" description="Basic and acidic residues" evidence="5">
    <location>
        <begin position="367"/>
        <end position="388"/>
    </location>
</feature>
<dbReference type="HAMAP" id="MF_00149">
    <property type="entry name" value="DNA_mis_repair"/>
    <property type="match status" value="1"/>
</dbReference>
<evidence type="ECO:0000256" key="5">
    <source>
        <dbReference type="SAM" id="MobiDB-lite"/>
    </source>
</evidence>
<dbReference type="CDD" id="cd00782">
    <property type="entry name" value="MutL_Trans"/>
    <property type="match status" value="1"/>
</dbReference>
<dbReference type="InterPro" id="IPR002099">
    <property type="entry name" value="MutL/Mlh/PMS"/>
</dbReference>
<proteinExistence type="inferred from homology"/>
<dbReference type="RefSeq" id="WP_168974357.1">
    <property type="nucleotide sequence ID" value="NZ_JABAGO010000001.1"/>
</dbReference>
<dbReference type="SUPFAM" id="SSF55874">
    <property type="entry name" value="ATPase domain of HSP90 chaperone/DNA topoisomerase II/histidine kinase"/>
    <property type="match status" value="1"/>
</dbReference>
<protein>
    <recommendedName>
        <fullName evidence="4">DNA mismatch repair protein MutL</fullName>
    </recommendedName>
</protein>
<evidence type="ECO:0000259" key="6">
    <source>
        <dbReference type="SMART" id="SM00853"/>
    </source>
</evidence>
<reference evidence="8 9" key="1">
    <citation type="submission" date="2020-04" db="EMBL/GenBank/DDBJ databases">
        <authorList>
            <person name="Hitch T.C.A."/>
            <person name="Wylensek D."/>
            <person name="Clavel T."/>
        </authorList>
    </citation>
    <scope>NUCLEOTIDE SEQUENCE [LARGE SCALE GENOMIC DNA]</scope>
    <source>
        <strain evidence="8 9">WB01_D5_05</strain>
    </source>
</reference>
<feature type="domain" description="DNA mismatch repair protein S5" evidence="7">
    <location>
        <begin position="209"/>
        <end position="327"/>
    </location>
</feature>
<dbReference type="Gene3D" id="3.30.1540.20">
    <property type="entry name" value="MutL, C-terminal domain, dimerisation subdomain"/>
    <property type="match status" value="1"/>
</dbReference>
<dbReference type="InterPro" id="IPR038973">
    <property type="entry name" value="MutL/Mlh/Pms-like"/>
</dbReference>
<dbReference type="PANTHER" id="PTHR10073">
    <property type="entry name" value="DNA MISMATCH REPAIR PROTEIN MLH, PMS, MUTL"/>
    <property type="match status" value="1"/>
</dbReference>
<dbReference type="Pfam" id="PF13589">
    <property type="entry name" value="HATPase_c_3"/>
    <property type="match status" value="1"/>
</dbReference>
<comment type="function">
    <text evidence="4">This protein is involved in the repair of mismatches in DNA. It is required for dam-dependent methyl-directed DNA mismatch repair. May act as a 'molecular matchmaker', a protein that promotes the formation of a stable complex between two or more DNA-binding proteins in an ATP-dependent manner without itself being part of a final effector complex.</text>
</comment>
<dbReference type="InterPro" id="IPR014790">
    <property type="entry name" value="MutL_C"/>
</dbReference>
<evidence type="ECO:0000256" key="1">
    <source>
        <dbReference type="ARBA" id="ARBA00006082"/>
    </source>
</evidence>
<organism evidence="8 9">
    <name type="scientific">Aneurinibacillus aneurinilyticus</name>
    <name type="common">Bacillus aneurinolyticus</name>
    <dbReference type="NCBI Taxonomy" id="1391"/>
    <lineage>
        <taxon>Bacteria</taxon>
        <taxon>Bacillati</taxon>
        <taxon>Bacillota</taxon>
        <taxon>Bacilli</taxon>
        <taxon>Bacillales</taxon>
        <taxon>Paenibacillaceae</taxon>
        <taxon>Aneurinibacillus group</taxon>
        <taxon>Aneurinibacillus</taxon>
    </lineage>
</organism>
<dbReference type="GO" id="GO:0016887">
    <property type="term" value="F:ATP hydrolysis activity"/>
    <property type="evidence" value="ECO:0007669"/>
    <property type="project" value="InterPro"/>
</dbReference>
<keyword evidence="3 4" id="KW-0234">DNA repair</keyword>
<dbReference type="AlphaFoldDB" id="A0A848CTV2"/>
<dbReference type="InterPro" id="IPR020667">
    <property type="entry name" value="DNA_mismatch_repair_MutL"/>
</dbReference>
<evidence type="ECO:0000313" key="8">
    <source>
        <dbReference type="EMBL" id="NME96972.1"/>
    </source>
</evidence>
<dbReference type="GO" id="GO:0140664">
    <property type="term" value="F:ATP-dependent DNA damage sensor activity"/>
    <property type="evidence" value="ECO:0007669"/>
    <property type="project" value="InterPro"/>
</dbReference>
<dbReference type="GO" id="GO:0005524">
    <property type="term" value="F:ATP binding"/>
    <property type="evidence" value="ECO:0007669"/>
    <property type="project" value="InterPro"/>
</dbReference>
<dbReference type="PROSITE" id="PS00058">
    <property type="entry name" value="DNA_MISMATCH_REPAIR_1"/>
    <property type="match status" value="1"/>
</dbReference>
<dbReference type="GO" id="GO:0004519">
    <property type="term" value="F:endonuclease activity"/>
    <property type="evidence" value="ECO:0007669"/>
    <property type="project" value="UniProtKB-KW"/>
</dbReference>
<dbReference type="EMBL" id="JABAGO010000001">
    <property type="protein sequence ID" value="NME96972.1"/>
    <property type="molecule type" value="Genomic_DNA"/>
</dbReference>
<dbReference type="Pfam" id="PF08676">
    <property type="entry name" value="MutL_C"/>
    <property type="match status" value="1"/>
</dbReference>
<comment type="similarity">
    <text evidence="1 4">Belongs to the DNA mismatch repair MutL/HexB family.</text>
</comment>
<dbReference type="FunFam" id="3.30.565.10:FF:000003">
    <property type="entry name" value="DNA mismatch repair endonuclease MutL"/>
    <property type="match status" value="1"/>
</dbReference>
<dbReference type="GO" id="GO:0006298">
    <property type="term" value="P:mismatch repair"/>
    <property type="evidence" value="ECO:0007669"/>
    <property type="project" value="UniProtKB-UniRule"/>
</dbReference>
<dbReference type="InterPro" id="IPR036890">
    <property type="entry name" value="HATPase_C_sf"/>
</dbReference>
<dbReference type="SUPFAM" id="SSF118116">
    <property type="entry name" value="DNA mismatch repair protein MutL"/>
    <property type="match status" value="1"/>
</dbReference>
<dbReference type="SMART" id="SM01340">
    <property type="entry name" value="DNA_mis_repair"/>
    <property type="match status" value="1"/>
</dbReference>
<feature type="domain" description="MutL C-terminal dimerisation" evidence="6">
    <location>
        <begin position="478"/>
        <end position="621"/>
    </location>
</feature>
<evidence type="ECO:0000256" key="3">
    <source>
        <dbReference type="ARBA" id="ARBA00023204"/>
    </source>
</evidence>
<gene>
    <name evidence="4 8" type="primary">mutL</name>
    <name evidence="8" type="ORF">HF838_01750</name>
</gene>
<dbReference type="Gene3D" id="3.30.565.10">
    <property type="entry name" value="Histidine kinase-like ATPase, C-terminal domain"/>
    <property type="match status" value="1"/>
</dbReference>
<dbReference type="PANTHER" id="PTHR10073:SF12">
    <property type="entry name" value="DNA MISMATCH REPAIR PROTEIN MLH1"/>
    <property type="match status" value="1"/>
</dbReference>
<dbReference type="GO" id="GO:0030983">
    <property type="term" value="F:mismatched DNA binding"/>
    <property type="evidence" value="ECO:0007669"/>
    <property type="project" value="InterPro"/>
</dbReference>
<dbReference type="InterPro" id="IPR042121">
    <property type="entry name" value="MutL_C_regsub"/>
</dbReference>
<evidence type="ECO:0000256" key="2">
    <source>
        <dbReference type="ARBA" id="ARBA00022763"/>
    </source>
</evidence>
<keyword evidence="8" id="KW-0378">Hydrolase</keyword>
<evidence type="ECO:0000256" key="4">
    <source>
        <dbReference type="HAMAP-Rule" id="MF_00149"/>
    </source>
</evidence>
<dbReference type="GO" id="GO:0032300">
    <property type="term" value="C:mismatch repair complex"/>
    <property type="evidence" value="ECO:0007669"/>
    <property type="project" value="InterPro"/>
</dbReference>
<dbReference type="SUPFAM" id="SSF54211">
    <property type="entry name" value="Ribosomal protein S5 domain 2-like"/>
    <property type="match status" value="1"/>
</dbReference>
<dbReference type="Gene3D" id="3.30.230.10">
    <property type="match status" value="1"/>
</dbReference>
<dbReference type="Pfam" id="PF01119">
    <property type="entry name" value="DNA_mis_repair"/>
    <property type="match status" value="1"/>
</dbReference>
<dbReference type="Proteomes" id="UP000561326">
    <property type="component" value="Unassembled WGS sequence"/>
</dbReference>
<dbReference type="InterPro" id="IPR014721">
    <property type="entry name" value="Ribsml_uS5_D2-typ_fold_subgr"/>
</dbReference>
<dbReference type="CDD" id="cd16926">
    <property type="entry name" value="HATPase_MutL-MLH-PMS-like"/>
    <property type="match status" value="1"/>
</dbReference>
<dbReference type="InterPro" id="IPR020568">
    <property type="entry name" value="Ribosomal_Su5_D2-typ_SF"/>
</dbReference>
<keyword evidence="2 4" id="KW-0227">DNA damage</keyword>
<accession>A0A848CTV2</accession>
<feature type="region of interest" description="Disordered" evidence="5">
    <location>
        <begin position="329"/>
        <end position="352"/>
    </location>
</feature>